<proteinExistence type="predicted"/>
<dbReference type="PANTHER" id="PTHR43818:SF11">
    <property type="entry name" value="BCDNA.GH03377"/>
    <property type="match status" value="1"/>
</dbReference>
<dbReference type="AlphaFoldDB" id="A0AA96LMW8"/>
<dbReference type="KEGG" id="proo:MJB10_20580"/>
<accession>A0AA96LMW8</accession>
<dbReference type="Gene3D" id="3.30.360.10">
    <property type="entry name" value="Dihydrodipicolinate Reductase, domain 2"/>
    <property type="match status" value="1"/>
</dbReference>
<reference evidence="3" key="1">
    <citation type="submission" date="2022-02" db="EMBL/GenBank/DDBJ databases">
        <title>Paenibacillus sp. MBLB1832 Whole Genome Shotgun Sequencing.</title>
        <authorList>
            <person name="Hwang C.Y."/>
            <person name="Cho E.-S."/>
            <person name="Seo M.-J."/>
        </authorList>
    </citation>
    <scope>NUCLEOTIDE SEQUENCE</scope>
    <source>
        <strain evidence="3">MBLB1832</strain>
    </source>
</reference>
<dbReference type="SUPFAM" id="SSF51735">
    <property type="entry name" value="NAD(P)-binding Rossmann-fold domains"/>
    <property type="match status" value="1"/>
</dbReference>
<dbReference type="GO" id="GO:0016491">
    <property type="term" value="F:oxidoreductase activity"/>
    <property type="evidence" value="ECO:0007669"/>
    <property type="project" value="UniProtKB-KW"/>
</dbReference>
<protein>
    <submittedName>
        <fullName evidence="3">Gfo/Idh/MocA family oxidoreductase</fullName>
    </submittedName>
</protein>
<evidence type="ECO:0000313" key="4">
    <source>
        <dbReference type="Proteomes" id="UP001304650"/>
    </source>
</evidence>
<dbReference type="InterPro" id="IPR050463">
    <property type="entry name" value="Gfo/Idh/MocA_oxidrdct_glycsds"/>
</dbReference>
<keyword evidence="1" id="KW-0560">Oxidoreductase</keyword>
<gene>
    <name evidence="3" type="ORF">MJB10_20580</name>
</gene>
<dbReference type="PANTHER" id="PTHR43818">
    <property type="entry name" value="BCDNA.GH03377"/>
    <property type="match status" value="1"/>
</dbReference>
<dbReference type="Pfam" id="PF22725">
    <property type="entry name" value="GFO_IDH_MocA_C3"/>
    <property type="match status" value="1"/>
</dbReference>
<dbReference type="Proteomes" id="UP001304650">
    <property type="component" value="Chromosome"/>
</dbReference>
<keyword evidence="4" id="KW-1185">Reference proteome</keyword>
<dbReference type="Gene3D" id="3.40.50.720">
    <property type="entry name" value="NAD(P)-binding Rossmann-like Domain"/>
    <property type="match status" value="1"/>
</dbReference>
<dbReference type="EMBL" id="CP130319">
    <property type="protein sequence ID" value="WNR43481.1"/>
    <property type="molecule type" value="Genomic_DNA"/>
</dbReference>
<evidence type="ECO:0000256" key="1">
    <source>
        <dbReference type="ARBA" id="ARBA00023002"/>
    </source>
</evidence>
<dbReference type="RefSeq" id="WP_314797791.1">
    <property type="nucleotide sequence ID" value="NZ_CP130319.1"/>
</dbReference>
<evidence type="ECO:0000259" key="2">
    <source>
        <dbReference type="Pfam" id="PF22725"/>
    </source>
</evidence>
<dbReference type="SUPFAM" id="SSF55347">
    <property type="entry name" value="Glyceraldehyde-3-phosphate dehydrogenase-like, C-terminal domain"/>
    <property type="match status" value="1"/>
</dbReference>
<dbReference type="InterPro" id="IPR036291">
    <property type="entry name" value="NAD(P)-bd_dom_sf"/>
</dbReference>
<dbReference type="InterPro" id="IPR055170">
    <property type="entry name" value="GFO_IDH_MocA-like_dom"/>
</dbReference>
<organism evidence="3 4">
    <name type="scientific">Paenibacillus roseopurpureus</name>
    <dbReference type="NCBI Taxonomy" id="2918901"/>
    <lineage>
        <taxon>Bacteria</taxon>
        <taxon>Bacillati</taxon>
        <taxon>Bacillota</taxon>
        <taxon>Bacilli</taxon>
        <taxon>Bacillales</taxon>
        <taxon>Paenibacillaceae</taxon>
        <taxon>Paenibacillus</taxon>
    </lineage>
</organism>
<name>A0AA96LMW8_9BACL</name>
<feature type="domain" description="GFO/IDH/MocA-like oxidoreductase" evidence="2">
    <location>
        <begin position="133"/>
        <end position="260"/>
    </location>
</feature>
<evidence type="ECO:0000313" key="3">
    <source>
        <dbReference type="EMBL" id="WNR43481.1"/>
    </source>
</evidence>
<sequence>MASITFAAVGLKHSHVGSMMRNLIEAGASLKWIYDDDPTTLAFYAAQFPQARVAREESEVLEDQEIKLVASADMPSRRFALGKRVIQAGKDYFVDKAPFSTLGELEQARSLTAQTGMKYAVFYNERIISKAVAHAKRLIEAGEIGRVIHMTGFGPHAMGNDRPDWYHRKVNNGAIHIDIGCHQIDQFLYLSGSQDARLLESKVVNFNHPQYPELDDYGDASFVGDNGALLYYRVDWFTPRALGTFGDGRIFILGTEGYIELRKYIDVARGKAGNQLYLVNQTEQRHFDLNDQPGTSFFRDLIQDCLNRTETASVQKHDFRVAELSMLAQRDAKVMTNHTYAEKGV</sequence>